<comment type="caution">
    <text evidence="2">The sequence shown here is derived from an EMBL/GenBank/DDBJ whole genome shotgun (WGS) entry which is preliminary data.</text>
</comment>
<dbReference type="AlphaFoldDB" id="A0A840E191"/>
<evidence type="ECO:0000256" key="1">
    <source>
        <dbReference type="SAM" id="SignalP"/>
    </source>
</evidence>
<accession>A0A840E191</accession>
<feature type="chain" id="PRO_5032875776" description="Outer membrane protein beta-barrel domain-containing protein" evidence="1">
    <location>
        <begin position="23"/>
        <end position="183"/>
    </location>
</feature>
<evidence type="ECO:0000313" key="3">
    <source>
        <dbReference type="Proteomes" id="UP000576209"/>
    </source>
</evidence>
<evidence type="ECO:0000313" key="2">
    <source>
        <dbReference type="EMBL" id="MBB4079304.1"/>
    </source>
</evidence>
<proteinExistence type="predicted"/>
<protein>
    <recommendedName>
        <fullName evidence="4">Outer membrane protein beta-barrel domain-containing protein</fullName>
    </recommendedName>
</protein>
<organism evidence="2 3">
    <name type="scientific">Neolewinella aquimaris</name>
    <dbReference type="NCBI Taxonomy" id="1835722"/>
    <lineage>
        <taxon>Bacteria</taxon>
        <taxon>Pseudomonadati</taxon>
        <taxon>Bacteroidota</taxon>
        <taxon>Saprospiria</taxon>
        <taxon>Saprospirales</taxon>
        <taxon>Lewinellaceae</taxon>
        <taxon>Neolewinella</taxon>
    </lineage>
</organism>
<dbReference type="EMBL" id="JACIFF010000004">
    <property type="protein sequence ID" value="MBB4079304.1"/>
    <property type="molecule type" value="Genomic_DNA"/>
</dbReference>
<dbReference type="RefSeq" id="WP_183495553.1">
    <property type="nucleotide sequence ID" value="NZ_JACIFF010000004.1"/>
</dbReference>
<reference evidence="2 3" key="1">
    <citation type="submission" date="2020-08" db="EMBL/GenBank/DDBJ databases">
        <title>Genomic Encyclopedia of Type Strains, Phase IV (KMG-IV): sequencing the most valuable type-strain genomes for metagenomic binning, comparative biology and taxonomic classification.</title>
        <authorList>
            <person name="Goeker M."/>
        </authorList>
    </citation>
    <scope>NUCLEOTIDE SEQUENCE [LARGE SCALE GENOMIC DNA]</scope>
    <source>
        <strain evidence="2 3">DSM 105137</strain>
    </source>
</reference>
<feature type="signal peptide" evidence="1">
    <location>
        <begin position="1"/>
        <end position="22"/>
    </location>
</feature>
<keyword evidence="1" id="KW-0732">Signal</keyword>
<gene>
    <name evidence="2" type="ORF">GGR28_001924</name>
</gene>
<keyword evidence="3" id="KW-1185">Reference proteome</keyword>
<evidence type="ECO:0008006" key="4">
    <source>
        <dbReference type="Google" id="ProtNLM"/>
    </source>
</evidence>
<dbReference type="Proteomes" id="UP000576209">
    <property type="component" value="Unassembled WGS sequence"/>
</dbReference>
<name>A0A840E191_9BACT</name>
<sequence>MIPLRYLTSLAFWLIFTAPAFAQIEVNPYIGLATGSQEVQLPGPTDIFETYTGDHLLAGVDLLFGAGQLAPLAGIAYRPNTYENQAGRAYSDHRLSLPLGAAYRILAADFDLNLVFHAAVVPGMFWGDDPAGDDRGVDWAARGGLTLYLGTVTVGGQYYWNLGEDPLEITRTNAFILTMGGRF</sequence>